<dbReference type="Proteomes" id="UP001431776">
    <property type="component" value="Unassembled WGS sequence"/>
</dbReference>
<dbReference type="InterPro" id="IPR003764">
    <property type="entry name" value="GlcNAc_6-P_deAcase"/>
</dbReference>
<evidence type="ECO:0000313" key="9">
    <source>
        <dbReference type="Proteomes" id="UP001431776"/>
    </source>
</evidence>
<dbReference type="EMBL" id="JASCXX010000004">
    <property type="protein sequence ID" value="MDI6448437.1"/>
    <property type="molecule type" value="Genomic_DNA"/>
</dbReference>
<gene>
    <name evidence="8" type="ORF">QJ522_05225</name>
</gene>
<feature type="binding site" evidence="6">
    <location>
        <position position="82"/>
    </location>
    <ligand>
        <name>Zn(2+)</name>
        <dbReference type="ChEBI" id="CHEBI:29105"/>
    </ligand>
</feature>
<comment type="cofactor">
    <cofactor evidence="6">
        <name>a divalent metal cation</name>
        <dbReference type="ChEBI" id="CHEBI:60240"/>
    </cofactor>
    <text evidence="6">Binds 1 divalent metal cation per subunit.</text>
</comment>
<feature type="active site" description="Proton donor/acceptor" evidence="5">
    <location>
        <position position="229"/>
    </location>
</feature>
<dbReference type="InterPro" id="IPR032466">
    <property type="entry name" value="Metal_Hydrolase"/>
</dbReference>
<organism evidence="8 9">
    <name type="scientific">Anaerobaca lacustris</name>
    <dbReference type="NCBI Taxonomy" id="3044600"/>
    <lineage>
        <taxon>Bacteria</taxon>
        <taxon>Pseudomonadati</taxon>
        <taxon>Planctomycetota</taxon>
        <taxon>Phycisphaerae</taxon>
        <taxon>Sedimentisphaerales</taxon>
        <taxon>Anaerobacaceae</taxon>
        <taxon>Anaerobaca</taxon>
    </lineage>
</organism>
<keyword evidence="9" id="KW-1185">Reference proteome</keyword>
<evidence type="ECO:0000256" key="1">
    <source>
        <dbReference type="ARBA" id="ARBA00010716"/>
    </source>
</evidence>
<dbReference type="Gene3D" id="3.20.20.140">
    <property type="entry name" value="Metal-dependent hydrolases"/>
    <property type="match status" value="1"/>
</dbReference>
<evidence type="ECO:0000256" key="2">
    <source>
        <dbReference type="ARBA" id="ARBA00022723"/>
    </source>
</evidence>
<dbReference type="Pfam" id="PF01979">
    <property type="entry name" value="Amidohydro_1"/>
    <property type="match status" value="1"/>
</dbReference>
<accession>A0AAW6TVE9</accession>
<dbReference type="RefSeq" id="WP_349243841.1">
    <property type="nucleotide sequence ID" value="NZ_JASCXX010000004.1"/>
</dbReference>
<evidence type="ECO:0000256" key="3">
    <source>
        <dbReference type="ARBA" id="ARBA00022801"/>
    </source>
</evidence>
<dbReference type="AlphaFoldDB" id="A0AAW6TVE9"/>
<comment type="caution">
    <text evidence="8">The sequence shown here is derived from an EMBL/GenBank/DDBJ whole genome shotgun (WGS) entry which is preliminary data.</text>
</comment>
<evidence type="ECO:0000313" key="8">
    <source>
        <dbReference type="EMBL" id="MDI6448437.1"/>
    </source>
</evidence>
<dbReference type="PIRSF" id="PIRSF038994">
    <property type="entry name" value="NagA"/>
    <property type="match status" value="1"/>
</dbReference>
<evidence type="ECO:0000259" key="7">
    <source>
        <dbReference type="Pfam" id="PF01979"/>
    </source>
</evidence>
<dbReference type="InterPro" id="IPR006680">
    <property type="entry name" value="Amidohydro-rel"/>
</dbReference>
<keyword evidence="3 4" id="KW-0378">Hydrolase</keyword>
<feature type="binding site" evidence="6">
    <location>
        <position position="150"/>
    </location>
    <ligand>
        <name>Zn(2+)</name>
        <dbReference type="ChEBI" id="CHEBI:29105"/>
    </ligand>
</feature>
<dbReference type="GO" id="GO:0046872">
    <property type="term" value="F:metal ion binding"/>
    <property type="evidence" value="ECO:0007669"/>
    <property type="project" value="UniProtKB-KW"/>
</dbReference>
<evidence type="ECO:0000256" key="4">
    <source>
        <dbReference type="PIRNR" id="PIRNR038994"/>
    </source>
</evidence>
<sequence length="325" mass="34985">MEIPGLIDLQVNGFKGVDFSGAHLSEEDVVRTCDKLLDAGTTAFLATLITSPTEIYERNLPLIAKAARTAECQGRLLGIHLEGPFLSPIEGARGAHNPAWMSAPSIEYLDRLIAWADGTVKMLTVAGDLDGVEELIRHAAKQGIVVSLGHHMANEDQLKRCAAAGAKALTHLGNGVGAMLPRHDNPIWAGLANDDLVATIIPDGHHLPPSLLKTILRAKSPANCIAVSDASELAGLAPGRYQSMGAEVVLDPTGRLYNPATGYMAGSSATLLACMNHLASLNLVTYRELVSMAFDNPLRLLGIDRRHIRRDKVVLYDQRRRLFTV</sequence>
<feature type="domain" description="Amidohydrolase-related" evidence="7">
    <location>
        <begin position="3"/>
        <end position="304"/>
    </location>
</feature>
<comment type="similarity">
    <text evidence="1 4">Belongs to the metallo-dependent hydrolases superfamily. NagA family.</text>
</comment>
<name>A0AAW6TVE9_9BACT</name>
<dbReference type="PANTHER" id="PTHR11113:SF14">
    <property type="entry name" value="N-ACETYLGLUCOSAMINE-6-PHOSPHATE DEACETYLASE"/>
    <property type="match status" value="1"/>
</dbReference>
<reference evidence="8" key="1">
    <citation type="submission" date="2023-05" db="EMBL/GenBank/DDBJ databases">
        <title>Anaerotaeda fermentans gen. nov., sp. nov., a novel anaerobic planctomycete of the new family within the order Sedimentisphaerales isolated from Taman Peninsula, Russia.</title>
        <authorList>
            <person name="Khomyakova M.A."/>
            <person name="Merkel A.Y."/>
            <person name="Slobodkin A.I."/>
        </authorList>
    </citation>
    <scope>NUCLEOTIDE SEQUENCE</scope>
    <source>
        <strain evidence="8">M17dextr</strain>
    </source>
</reference>
<proteinExistence type="inferred from homology"/>
<dbReference type="GO" id="GO:0006046">
    <property type="term" value="P:N-acetylglucosamine catabolic process"/>
    <property type="evidence" value="ECO:0007669"/>
    <property type="project" value="TreeGrafter"/>
</dbReference>
<evidence type="ECO:0000256" key="6">
    <source>
        <dbReference type="PIRSR" id="PIRSR038994-3"/>
    </source>
</evidence>
<keyword evidence="4" id="KW-0119">Carbohydrate metabolism</keyword>
<dbReference type="GO" id="GO:0008448">
    <property type="term" value="F:N-acetylglucosamine-6-phosphate deacetylase activity"/>
    <property type="evidence" value="ECO:0007669"/>
    <property type="project" value="InterPro"/>
</dbReference>
<dbReference type="PANTHER" id="PTHR11113">
    <property type="entry name" value="N-ACETYLGLUCOSAMINE-6-PHOSPHATE DEACETYLASE"/>
    <property type="match status" value="1"/>
</dbReference>
<protein>
    <submittedName>
        <fullName evidence="8">Amidohydrolase family protein</fullName>
    </submittedName>
</protein>
<evidence type="ECO:0000256" key="5">
    <source>
        <dbReference type="PIRSR" id="PIRSR038994-1"/>
    </source>
</evidence>
<feature type="binding site" evidence="6">
    <location>
        <position position="171"/>
    </location>
    <ligand>
        <name>Zn(2+)</name>
        <dbReference type="ChEBI" id="CHEBI:29105"/>
    </ligand>
</feature>
<dbReference type="SUPFAM" id="SSF51556">
    <property type="entry name" value="Metallo-dependent hydrolases"/>
    <property type="match status" value="1"/>
</dbReference>
<keyword evidence="2 6" id="KW-0479">Metal-binding</keyword>